<evidence type="ECO:0000259" key="1">
    <source>
        <dbReference type="Pfam" id="PF00669"/>
    </source>
</evidence>
<reference evidence="2" key="2">
    <citation type="submission" date="2021-08" db="EMBL/GenBank/DDBJ databases">
        <authorList>
            <person name="Dalcin Martins P."/>
        </authorList>
    </citation>
    <scope>NUCLEOTIDE SEQUENCE</scope>
    <source>
        <strain evidence="2">MAG_39</strain>
    </source>
</reference>
<evidence type="ECO:0000313" key="2">
    <source>
        <dbReference type="EMBL" id="MBZ0155172.1"/>
    </source>
</evidence>
<dbReference type="InterPro" id="IPR001029">
    <property type="entry name" value="Flagellin_N"/>
</dbReference>
<reference evidence="2" key="1">
    <citation type="journal article" date="2021" name="bioRxiv">
        <title>Unraveling nitrogen, sulfur and carbon metabolic pathways and microbial community transcriptional responses to substrate deprivation and toxicity stresses in a bioreactor mimicking anoxic brackish coastal sediment conditions.</title>
        <authorList>
            <person name="Martins P.D."/>
            <person name="Echeveste M.J."/>
            <person name="Arshad A."/>
            <person name="Kurth J."/>
            <person name="Ouboter H."/>
            <person name="Jetten M.S.M."/>
            <person name="Welte C.U."/>
        </authorList>
    </citation>
    <scope>NUCLEOTIDE SEQUENCE</scope>
    <source>
        <strain evidence="2">MAG_39</strain>
    </source>
</reference>
<dbReference type="SUPFAM" id="SSF64518">
    <property type="entry name" value="Phase 1 flagellin"/>
    <property type="match status" value="1"/>
</dbReference>
<dbReference type="PANTHER" id="PTHR42792:SF1">
    <property type="entry name" value="FLAGELLAR HOOK-ASSOCIATED PROTEIN 3"/>
    <property type="match status" value="1"/>
</dbReference>
<evidence type="ECO:0000313" key="3">
    <source>
        <dbReference type="Proteomes" id="UP000705867"/>
    </source>
</evidence>
<dbReference type="InterPro" id="IPR013384">
    <property type="entry name" value="Flagell_FlgL"/>
</dbReference>
<comment type="caution">
    <text evidence="2">The sequence shown here is derived from an EMBL/GenBank/DDBJ whole genome shotgun (WGS) entry which is preliminary data.</text>
</comment>
<dbReference type="GO" id="GO:0071973">
    <property type="term" value="P:bacterial-type flagellum-dependent cell motility"/>
    <property type="evidence" value="ECO:0007669"/>
    <property type="project" value="InterPro"/>
</dbReference>
<dbReference type="NCBIfam" id="TIGR02550">
    <property type="entry name" value="flagell_flgL"/>
    <property type="match status" value="1"/>
</dbReference>
<dbReference type="InterPro" id="IPR001492">
    <property type="entry name" value="Flagellin"/>
</dbReference>
<dbReference type="Proteomes" id="UP000705867">
    <property type="component" value="Unassembled WGS sequence"/>
</dbReference>
<gene>
    <name evidence="2" type="primary">flgL</name>
    <name evidence="2" type="ORF">K8I29_03030</name>
</gene>
<dbReference type="Gene3D" id="1.20.1330.10">
    <property type="entry name" value="f41 fragment of flagellin, N-terminal domain"/>
    <property type="match status" value="2"/>
</dbReference>
<name>A0A953J5U5_9BACT</name>
<dbReference type="EMBL" id="JAIOIV010000024">
    <property type="protein sequence ID" value="MBZ0155172.1"/>
    <property type="molecule type" value="Genomic_DNA"/>
</dbReference>
<keyword evidence="2" id="KW-0966">Cell projection</keyword>
<accession>A0A953J5U5</accession>
<dbReference type="GO" id="GO:0009424">
    <property type="term" value="C:bacterial-type flagellum hook"/>
    <property type="evidence" value="ECO:0007669"/>
    <property type="project" value="InterPro"/>
</dbReference>
<dbReference type="Pfam" id="PF00669">
    <property type="entry name" value="Flagellin_N"/>
    <property type="match status" value="1"/>
</dbReference>
<sequence>MRVTDRMFYDRFLSDFQRNMEAIYRANEQISSQKRVNRPSDDPAAITRIISYKNQLSVIGEYKRSIGSARDSLDPMDKALSDVNEVLIRAKELAVQGADGSSTANEREMLARNIEGLLAQAIDIANTKVGDRYIFGGYTSNTAPLDKNTGEFVGSRNTMYVDISAGVTIGVNASASELFSFRRTSSSDPSSAILPEYNWDFTGANLSTDEIYEDADPNSAVYTSVDFFLIDSTNNQIAFGTAGTGAAAAASPAMLTTGLYTGEQLAAEIQRALKGADAAGDYEVSFDDSLRKFSITNASGAARDLLWSASTANQVLGYKAEDTLKLADGLSDMSDTAVGFPATTNKFTGGGSLSLLVNDGSAAGGEGPSIVVDDTNNVIRIDGTDYTLSNGTYTGEQLAAALSSLNGGLLVSATYDSTNQKITLTPPFVVDSTNKTVTFTDGAATHTATLTEGTYTGAQLAAQVQAALDTAYGTPGSFTVAYTVAPPNNGFSITNATAGNIDFTWGAAETTAEKLLGFDSSTDTAAGGGPAISSDFAVGATTINFGNASSTLEQFLGFRSADRTIGSGITSDFAIGDVNIASDASLADVRDAINKQAGSRVKAELVNFGTTAAPDYRLVISTKPDGNSEKLEITASSTDPARTGLNSLVYKASFDTAKIDSTNNKIIINEGSLSGIATIAPGSYTADQLAIAVKEALENATASSNTYSVVYDTTINKIKITSLGPDTLDLLWADPATTAQNILGFSDEANTTGLRANYDRGDAPVPDLNVAGTDIRFRKGDDPNVYTASLTGGVYATGNTLAADVKAALEAADPSGDTYTVVYEAETGVLKIHNDEGNLPLHLLWSDPLSTAAAELGFNAADSLDIPDYARYDSSDRALTYGAQNASLGNDIANYNYITDNKNSNYYSFNNNYLNENNIVRALSFLKISLENNDAGRIEKAIDYLDKLMEKVFRLQSEVGSRVTRVETEELYQINREFDITAYLSNEQDADIAKLTTDLAQSQAALEGLRLLSSDFLRTTLFDFLR</sequence>
<keyword evidence="2" id="KW-0969">Cilium</keyword>
<dbReference type="GO" id="GO:0005198">
    <property type="term" value="F:structural molecule activity"/>
    <property type="evidence" value="ECO:0007669"/>
    <property type="project" value="InterPro"/>
</dbReference>
<dbReference type="AlphaFoldDB" id="A0A953J5U5"/>
<protein>
    <submittedName>
        <fullName evidence="2">Flagellar hook-associated protein FlgL</fullName>
    </submittedName>
</protein>
<organism evidence="2 3">
    <name type="scientific">Candidatus Nitrobium versatile</name>
    <dbReference type="NCBI Taxonomy" id="2884831"/>
    <lineage>
        <taxon>Bacteria</taxon>
        <taxon>Pseudomonadati</taxon>
        <taxon>Nitrospirota</taxon>
        <taxon>Nitrospiria</taxon>
        <taxon>Nitrospirales</taxon>
        <taxon>Nitrospiraceae</taxon>
        <taxon>Candidatus Nitrobium</taxon>
    </lineage>
</organism>
<dbReference type="PANTHER" id="PTHR42792">
    <property type="entry name" value="FLAGELLIN"/>
    <property type="match status" value="1"/>
</dbReference>
<proteinExistence type="predicted"/>
<feature type="domain" description="Flagellin N-terminal" evidence="1">
    <location>
        <begin position="14"/>
        <end position="138"/>
    </location>
</feature>
<keyword evidence="2" id="KW-0282">Flagellum</keyword>